<dbReference type="GeneID" id="63847170"/>
<dbReference type="EMBL" id="ML976614">
    <property type="protein sequence ID" value="KAF1851044.1"/>
    <property type="molecule type" value="Genomic_DNA"/>
</dbReference>
<feature type="transmembrane region" description="Helical" evidence="1">
    <location>
        <begin position="333"/>
        <end position="355"/>
    </location>
</feature>
<accession>A0A9P4LEF4</accession>
<protein>
    <submittedName>
        <fullName evidence="2">Uncharacterized protein</fullName>
    </submittedName>
</protein>
<keyword evidence="1" id="KW-0472">Membrane</keyword>
<keyword evidence="1" id="KW-1133">Transmembrane helix</keyword>
<dbReference type="RefSeq" id="XP_040793607.1">
    <property type="nucleotide sequence ID" value="XM_040929918.1"/>
</dbReference>
<proteinExistence type="predicted"/>
<name>A0A9P4LEF4_9PLEO</name>
<comment type="caution">
    <text evidence="2">The sequence shown here is derived from an EMBL/GenBank/DDBJ whole genome shotgun (WGS) entry which is preliminary data.</text>
</comment>
<evidence type="ECO:0000256" key="1">
    <source>
        <dbReference type="SAM" id="Phobius"/>
    </source>
</evidence>
<dbReference type="AlphaFoldDB" id="A0A9P4LEF4"/>
<feature type="transmembrane region" description="Helical" evidence="1">
    <location>
        <begin position="241"/>
        <end position="262"/>
    </location>
</feature>
<keyword evidence="1" id="KW-0812">Transmembrane</keyword>
<feature type="transmembrane region" description="Helical" evidence="1">
    <location>
        <begin position="200"/>
        <end position="221"/>
    </location>
</feature>
<feature type="transmembrane region" description="Helical" evidence="1">
    <location>
        <begin position="167"/>
        <end position="188"/>
    </location>
</feature>
<reference evidence="2" key="1">
    <citation type="submission" date="2020-01" db="EMBL/GenBank/DDBJ databases">
        <authorList>
            <consortium name="DOE Joint Genome Institute"/>
            <person name="Haridas S."/>
            <person name="Albert R."/>
            <person name="Binder M."/>
            <person name="Bloem J."/>
            <person name="Labutti K."/>
            <person name="Salamov A."/>
            <person name="Andreopoulos B."/>
            <person name="Baker S.E."/>
            <person name="Barry K."/>
            <person name="Bills G."/>
            <person name="Bluhm B.H."/>
            <person name="Cannon C."/>
            <person name="Castanera R."/>
            <person name="Culley D.E."/>
            <person name="Daum C."/>
            <person name="Ezra D."/>
            <person name="Gonzalez J.B."/>
            <person name="Henrissat B."/>
            <person name="Kuo A."/>
            <person name="Liang C."/>
            <person name="Lipzen A."/>
            <person name="Lutzoni F."/>
            <person name="Magnuson J."/>
            <person name="Mondo S."/>
            <person name="Nolan M."/>
            <person name="Ohm R."/>
            <person name="Pangilinan J."/>
            <person name="Park H.-J."/>
            <person name="Ramirez L."/>
            <person name="Alfaro M."/>
            <person name="Sun H."/>
            <person name="Tritt A."/>
            <person name="Yoshinaga Y."/>
            <person name="Zwiers L.-H."/>
            <person name="Turgeon B.G."/>
            <person name="Goodwin S.B."/>
            <person name="Spatafora J.W."/>
            <person name="Crous P.W."/>
            <person name="Grigoriev I.V."/>
        </authorList>
    </citation>
    <scope>NUCLEOTIDE SEQUENCE</scope>
    <source>
        <strain evidence="2">CBS 394.84</strain>
    </source>
</reference>
<sequence>MATPPARRRYNAALITAFTVLSLAAAWSMRISALLNNVPVGFDKLIETGALPNGTRFKKHYTGIKPLDEMLSFLVAAFLYGPTGWNEVFYWQQLHFLVQITAIVAIMNVEACRERNRGSWLKYTAIFAFAYQNVGGAVIIPIWWILLHRASAEKSYFSSGRIVPLPYASLILPATVAIYTIPSIAMYVPGIDLISLQNLLAFWQLTPLFANVPLWFASPFVSSAPAAASKTRNADLPHLKLLYIATFLISIGSHWFAIHGIITSTNPEVSLSAVFLPSTSKWKTTLDWGLVWIFQWDWLIIAIVHDLAAWIAVYDVQRLIHGAATSAQLLQGAGAIAALTLLGGPGAALAAVWGWREEKLAVIEKRLSSGKKGL</sequence>
<organism evidence="2 3">
    <name type="scientific">Cucurbitaria berberidis CBS 394.84</name>
    <dbReference type="NCBI Taxonomy" id="1168544"/>
    <lineage>
        <taxon>Eukaryota</taxon>
        <taxon>Fungi</taxon>
        <taxon>Dikarya</taxon>
        <taxon>Ascomycota</taxon>
        <taxon>Pezizomycotina</taxon>
        <taxon>Dothideomycetes</taxon>
        <taxon>Pleosporomycetidae</taxon>
        <taxon>Pleosporales</taxon>
        <taxon>Pleosporineae</taxon>
        <taxon>Cucurbitariaceae</taxon>
        <taxon>Cucurbitaria</taxon>
    </lineage>
</organism>
<feature type="transmembrane region" description="Helical" evidence="1">
    <location>
        <begin position="89"/>
        <end position="109"/>
    </location>
</feature>
<keyword evidence="3" id="KW-1185">Reference proteome</keyword>
<dbReference type="Proteomes" id="UP000800039">
    <property type="component" value="Unassembled WGS sequence"/>
</dbReference>
<evidence type="ECO:0000313" key="2">
    <source>
        <dbReference type="EMBL" id="KAF1851044.1"/>
    </source>
</evidence>
<gene>
    <name evidence="2" type="ORF">K460DRAFT_302760</name>
</gene>
<feature type="transmembrane region" description="Helical" evidence="1">
    <location>
        <begin position="290"/>
        <end position="313"/>
    </location>
</feature>
<evidence type="ECO:0000313" key="3">
    <source>
        <dbReference type="Proteomes" id="UP000800039"/>
    </source>
</evidence>
<dbReference type="OrthoDB" id="10029326at2759"/>
<feature type="transmembrane region" description="Helical" evidence="1">
    <location>
        <begin position="121"/>
        <end position="147"/>
    </location>
</feature>